<proteinExistence type="inferred from homology"/>
<dbReference type="EMBL" id="CACSHJ010000087">
    <property type="protein sequence ID" value="CAA0311288.1"/>
    <property type="molecule type" value="Genomic_DNA"/>
</dbReference>
<dbReference type="GO" id="GO:0043248">
    <property type="term" value="P:proteasome assembly"/>
    <property type="evidence" value="ECO:0007669"/>
    <property type="project" value="InterPro"/>
</dbReference>
<dbReference type="AlphaFoldDB" id="A0A5S9WNV6"/>
<keyword evidence="1" id="KW-0143">Chaperone</keyword>
<comment type="similarity">
    <text evidence="2">Belongs to the POMP/UMP1 family.</text>
</comment>
<reference evidence="3 4" key="1">
    <citation type="submission" date="2019-12" db="EMBL/GenBank/DDBJ databases">
        <authorList>
            <person name="Jiao W.-B."/>
            <person name="Schneeberger K."/>
        </authorList>
    </citation>
    <scope>NUCLEOTIDE SEQUENCE [LARGE SCALE GENOMIC DNA]</scope>
    <source>
        <strain evidence="4">cv. C24</strain>
    </source>
</reference>
<protein>
    <submittedName>
        <fullName evidence="3">Uncharacterized protein</fullName>
    </submittedName>
</protein>
<dbReference type="Proteomes" id="UP000434276">
    <property type="component" value="Unassembled WGS sequence"/>
</dbReference>
<sequence>MEPALPLKMDLDRPILPRYGMLDQYHYEIIPLNSDAYSAIRYENRPTGPIPSLMLDLEVYTGAIDDFDFEDYLNVCTPQILENPRCSNQLTSTTTSWKLGLVSPKAQLNQVPCRSKQFILYNAIKVLKLDSTCMFVQPNAGEMILAAPSSSSGTKTLVESFNNKSDEILEKLLVFRSIAETEPSDVKLGLDLVSSMKEELELCPSTCLCQCQR</sequence>
<gene>
    <name evidence="3" type="ORF">C24_LOCUS5186</name>
</gene>
<evidence type="ECO:0000256" key="2">
    <source>
        <dbReference type="ARBA" id="ARBA00043974"/>
    </source>
</evidence>
<dbReference type="ExpressionAtlas" id="A0A5S9WNV6">
    <property type="expression patterns" value="baseline and differential"/>
</dbReference>
<evidence type="ECO:0000313" key="3">
    <source>
        <dbReference type="EMBL" id="CAA0311288.1"/>
    </source>
</evidence>
<dbReference type="PANTHER" id="PTHR12828">
    <property type="entry name" value="PROTEASOME MATURATION PROTEIN UMP1"/>
    <property type="match status" value="1"/>
</dbReference>
<name>A0A5S9WNV6_ARATH</name>
<dbReference type="PANTHER" id="PTHR12828:SF3">
    <property type="entry name" value="PROTEASOME MATURATION PROTEIN"/>
    <property type="match status" value="1"/>
</dbReference>
<evidence type="ECO:0000313" key="4">
    <source>
        <dbReference type="Proteomes" id="UP000434276"/>
    </source>
</evidence>
<dbReference type="InterPro" id="IPR008012">
    <property type="entry name" value="Ump1"/>
</dbReference>
<dbReference type="OrthoDB" id="15001at2759"/>
<organism evidence="3 4">
    <name type="scientific">Arabidopsis thaliana</name>
    <name type="common">Mouse-ear cress</name>
    <dbReference type="NCBI Taxonomy" id="3702"/>
    <lineage>
        <taxon>Eukaryota</taxon>
        <taxon>Viridiplantae</taxon>
        <taxon>Streptophyta</taxon>
        <taxon>Embryophyta</taxon>
        <taxon>Tracheophyta</taxon>
        <taxon>Spermatophyta</taxon>
        <taxon>Magnoliopsida</taxon>
        <taxon>eudicotyledons</taxon>
        <taxon>Gunneridae</taxon>
        <taxon>Pentapetalae</taxon>
        <taxon>rosids</taxon>
        <taxon>malvids</taxon>
        <taxon>Brassicales</taxon>
        <taxon>Brassicaceae</taxon>
        <taxon>Camelineae</taxon>
        <taxon>Arabidopsis</taxon>
    </lineage>
</organism>
<evidence type="ECO:0000256" key="1">
    <source>
        <dbReference type="ARBA" id="ARBA00023186"/>
    </source>
</evidence>
<accession>A0A5S9WNV6</accession>